<protein>
    <recommendedName>
        <fullName evidence="4">Outer membrane protein beta-barrel domain-containing protein</fullName>
    </recommendedName>
</protein>
<name>A0ABS3JMV2_9BACT</name>
<dbReference type="EMBL" id="JAFMYW010000005">
    <property type="protein sequence ID" value="MBO0950222.1"/>
    <property type="molecule type" value="Genomic_DNA"/>
</dbReference>
<keyword evidence="3" id="KW-1185">Reference proteome</keyword>
<accession>A0ABS3JMV2</accession>
<keyword evidence="1" id="KW-0732">Signal</keyword>
<dbReference type="Proteomes" id="UP000664628">
    <property type="component" value="Unassembled WGS sequence"/>
</dbReference>
<feature type="signal peptide" evidence="1">
    <location>
        <begin position="1"/>
        <end position="19"/>
    </location>
</feature>
<evidence type="ECO:0000313" key="2">
    <source>
        <dbReference type="EMBL" id="MBO0950222.1"/>
    </source>
</evidence>
<comment type="caution">
    <text evidence="2">The sequence shown here is derived from an EMBL/GenBank/DDBJ whole genome shotgun (WGS) entry which is preliminary data.</text>
</comment>
<gene>
    <name evidence="2" type="ORF">J2I46_16635</name>
</gene>
<feature type="chain" id="PRO_5047211718" description="Outer membrane protein beta-barrel domain-containing protein" evidence="1">
    <location>
        <begin position="20"/>
        <end position="203"/>
    </location>
</feature>
<dbReference type="RefSeq" id="WP_207330187.1">
    <property type="nucleotide sequence ID" value="NZ_JAFMYW010000005.1"/>
</dbReference>
<sequence length="203" mass="20565">MKQFFALCAALLLGVSAQAQEFKPFKVNVSIGAAIPSGGGGVLFAVEPKYGISDQIDVGIRLEGAGMARNVIVNGNTTSGNAQFASSFILTGNYMLSTSGFRPFVGIGVGGYGVGSTGFTYVGSGSNGQSSNGTISAGTVFGGMARVGFKTGHFVLGVEYNLIPSSNAAVFDNSGSTQIGTTVQSKNSYAGIKVGFDIGGGRR</sequence>
<evidence type="ECO:0008006" key="4">
    <source>
        <dbReference type="Google" id="ProtNLM"/>
    </source>
</evidence>
<evidence type="ECO:0000256" key="1">
    <source>
        <dbReference type="SAM" id="SignalP"/>
    </source>
</evidence>
<dbReference type="Gene3D" id="2.40.160.20">
    <property type="match status" value="1"/>
</dbReference>
<proteinExistence type="predicted"/>
<evidence type="ECO:0000313" key="3">
    <source>
        <dbReference type="Proteomes" id="UP000664628"/>
    </source>
</evidence>
<reference evidence="2 3" key="1">
    <citation type="submission" date="2021-03" db="EMBL/GenBank/DDBJ databases">
        <title>Fibrella sp. HMF5405 genome sequencing and assembly.</title>
        <authorList>
            <person name="Kang H."/>
            <person name="Kim H."/>
            <person name="Bae S."/>
            <person name="Joh K."/>
        </authorList>
    </citation>
    <scope>NUCLEOTIDE SEQUENCE [LARGE SCALE GENOMIC DNA]</scope>
    <source>
        <strain evidence="2 3">HMF5405</strain>
    </source>
</reference>
<organism evidence="2 3">
    <name type="scientific">Fibrella forsythiae</name>
    <dbReference type="NCBI Taxonomy" id="2817061"/>
    <lineage>
        <taxon>Bacteria</taxon>
        <taxon>Pseudomonadati</taxon>
        <taxon>Bacteroidota</taxon>
        <taxon>Cytophagia</taxon>
        <taxon>Cytophagales</taxon>
        <taxon>Spirosomataceae</taxon>
        <taxon>Fibrella</taxon>
    </lineage>
</organism>